<dbReference type="EMBL" id="AP023418">
    <property type="protein sequence ID" value="BCK80755.1"/>
    <property type="molecule type" value="Genomic_DNA"/>
</dbReference>
<dbReference type="PRINTS" id="PR00080">
    <property type="entry name" value="SDRFAMILY"/>
</dbReference>
<reference evidence="5" key="1">
    <citation type="submission" date="2020-09" db="EMBL/GenBank/DDBJ databases">
        <title>New species isolated from human feces.</title>
        <authorList>
            <person name="Kitahara M."/>
            <person name="Shigeno Y."/>
            <person name="Shime M."/>
            <person name="Matsumoto Y."/>
            <person name="Nakamura S."/>
            <person name="Motooka D."/>
            <person name="Fukuoka S."/>
            <person name="Nishikawa H."/>
            <person name="Benno Y."/>
        </authorList>
    </citation>
    <scope>NUCLEOTIDE SEQUENCE</scope>
    <source>
        <strain evidence="5">MM50</strain>
    </source>
</reference>
<keyword evidence="6" id="KW-1185">Reference proteome</keyword>
<gene>
    <name evidence="5" type="ORF">MM50RIKEN_05180</name>
</gene>
<evidence type="ECO:0000313" key="6">
    <source>
        <dbReference type="Proteomes" id="UP000681035"/>
    </source>
</evidence>
<organism evidence="5 6">
    <name type="scientific">Vescimonas coprocola</name>
    <dbReference type="NCBI Taxonomy" id="2714355"/>
    <lineage>
        <taxon>Bacteria</taxon>
        <taxon>Bacillati</taxon>
        <taxon>Bacillota</taxon>
        <taxon>Clostridia</taxon>
        <taxon>Eubacteriales</taxon>
        <taxon>Oscillospiraceae</taxon>
        <taxon>Vescimonas</taxon>
    </lineage>
</organism>
<protein>
    <submittedName>
        <fullName evidence="5">Short-chain dehydrogenase</fullName>
    </submittedName>
</protein>
<dbReference type="InterPro" id="IPR057326">
    <property type="entry name" value="KR_dom"/>
</dbReference>
<dbReference type="KEGG" id="vcop:MM50RIKEN_05180"/>
<dbReference type="RefSeq" id="WP_213541619.1">
    <property type="nucleotide sequence ID" value="NZ_AP023418.1"/>
</dbReference>
<dbReference type="PANTHER" id="PTHR44169">
    <property type="entry name" value="NADPH-DEPENDENT 1-ACYLDIHYDROXYACETONE PHOSPHATE REDUCTASE"/>
    <property type="match status" value="1"/>
</dbReference>
<dbReference type="Pfam" id="PF00106">
    <property type="entry name" value="adh_short"/>
    <property type="match status" value="1"/>
</dbReference>
<dbReference type="SUPFAM" id="SSF51735">
    <property type="entry name" value="NAD(P)-binding Rossmann-fold domains"/>
    <property type="match status" value="1"/>
</dbReference>
<sequence>MSKVAVVTGGTSGIGKQTALALKAAGYTVYELSRRAQGVEGLHHLVADITREELVDAAIGEVLRQEGHIDVVVNNAGFGISGAIEFTKTEDAKRLFDADFFGMVNVNRAVIPHMRQAGAGRIVNLSSVAAAAPIPFQAYYSAAKAAVNSYTMALANELRPYGVTVCAVQPGDIHTGFTAAREKTIDGDDVYGGRISRSVARMEHDEQTGMDPSKAGAFIAKVAMKRRVKPIYTIRFDYQFLALLTRILPYRFLNWLIGVIYGK</sequence>
<name>A0A810Q2P5_9FIRM</name>
<dbReference type="InterPro" id="IPR002347">
    <property type="entry name" value="SDR_fam"/>
</dbReference>
<evidence type="ECO:0000256" key="3">
    <source>
        <dbReference type="RuleBase" id="RU000363"/>
    </source>
</evidence>
<dbReference type="InterPro" id="IPR036291">
    <property type="entry name" value="NAD(P)-bd_dom_sf"/>
</dbReference>
<evidence type="ECO:0000313" key="5">
    <source>
        <dbReference type="EMBL" id="BCK80755.1"/>
    </source>
</evidence>
<dbReference type="PANTHER" id="PTHR44169:SF6">
    <property type="entry name" value="NADPH-DEPENDENT 1-ACYLDIHYDROXYACETONE PHOSPHATE REDUCTASE"/>
    <property type="match status" value="1"/>
</dbReference>
<evidence type="ECO:0000256" key="1">
    <source>
        <dbReference type="ARBA" id="ARBA00006484"/>
    </source>
</evidence>
<dbReference type="PROSITE" id="PS00061">
    <property type="entry name" value="ADH_SHORT"/>
    <property type="match status" value="1"/>
</dbReference>
<evidence type="ECO:0000256" key="2">
    <source>
        <dbReference type="ARBA" id="ARBA00023002"/>
    </source>
</evidence>
<dbReference type="CDD" id="cd05374">
    <property type="entry name" value="17beta-HSD-like_SDR_c"/>
    <property type="match status" value="1"/>
</dbReference>
<dbReference type="GO" id="GO:0016491">
    <property type="term" value="F:oxidoreductase activity"/>
    <property type="evidence" value="ECO:0007669"/>
    <property type="project" value="UniProtKB-KW"/>
</dbReference>
<dbReference type="InterPro" id="IPR020904">
    <property type="entry name" value="Sc_DH/Rdtase_CS"/>
</dbReference>
<dbReference type="Gene3D" id="3.40.50.720">
    <property type="entry name" value="NAD(P)-binding Rossmann-like Domain"/>
    <property type="match status" value="1"/>
</dbReference>
<dbReference type="SMART" id="SM00822">
    <property type="entry name" value="PKS_KR"/>
    <property type="match status" value="1"/>
</dbReference>
<accession>A0A810Q2P5</accession>
<comment type="similarity">
    <text evidence="1 3">Belongs to the short-chain dehydrogenases/reductases (SDR) family.</text>
</comment>
<dbReference type="PRINTS" id="PR00081">
    <property type="entry name" value="GDHRDH"/>
</dbReference>
<dbReference type="AlphaFoldDB" id="A0A810Q2P5"/>
<keyword evidence="2" id="KW-0560">Oxidoreductase</keyword>
<evidence type="ECO:0000259" key="4">
    <source>
        <dbReference type="SMART" id="SM00822"/>
    </source>
</evidence>
<feature type="domain" description="Ketoreductase" evidence="4">
    <location>
        <begin position="3"/>
        <end position="176"/>
    </location>
</feature>
<dbReference type="Proteomes" id="UP000681035">
    <property type="component" value="Chromosome"/>
</dbReference>
<proteinExistence type="inferred from homology"/>